<dbReference type="GO" id="GO:0005634">
    <property type="term" value="C:nucleus"/>
    <property type="evidence" value="ECO:0007669"/>
    <property type="project" value="TreeGrafter"/>
</dbReference>
<dbReference type="AlphaFoldDB" id="A0A553NUQ1"/>
<dbReference type="SMART" id="SM00360">
    <property type="entry name" value="RRM"/>
    <property type="match status" value="2"/>
</dbReference>
<protein>
    <recommendedName>
        <fullName evidence="4">RRM domain-containing protein</fullName>
    </recommendedName>
</protein>
<feature type="compositionally biased region" description="Basic and acidic residues" evidence="3">
    <location>
        <begin position="103"/>
        <end position="123"/>
    </location>
</feature>
<evidence type="ECO:0000259" key="4">
    <source>
        <dbReference type="PROSITE" id="PS50102"/>
    </source>
</evidence>
<feature type="compositionally biased region" description="Basic residues" evidence="3">
    <location>
        <begin position="243"/>
        <end position="264"/>
    </location>
</feature>
<keyword evidence="6" id="KW-1185">Reference proteome</keyword>
<dbReference type="SUPFAM" id="SSF54928">
    <property type="entry name" value="RNA-binding domain, RBD"/>
    <property type="match status" value="1"/>
</dbReference>
<evidence type="ECO:0000313" key="5">
    <source>
        <dbReference type="EMBL" id="TRY69153.1"/>
    </source>
</evidence>
<comment type="caution">
    <text evidence="5">The sequence shown here is derived from an EMBL/GenBank/DDBJ whole genome shotgun (WGS) entry which is preliminary data.</text>
</comment>
<evidence type="ECO:0000256" key="1">
    <source>
        <dbReference type="ARBA" id="ARBA00022884"/>
    </source>
</evidence>
<feature type="domain" description="RRM" evidence="4">
    <location>
        <begin position="133"/>
        <end position="206"/>
    </location>
</feature>
<feature type="region of interest" description="Disordered" evidence="3">
    <location>
        <begin position="75"/>
        <end position="133"/>
    </location>
</feature>
<dbReference type="EMBL" id="VCGU01000010">
    <property type="protein sequence ID" value="TRY69153.1"/>
    <property type="molecule type" value="Genomic_DNA"/>
</dbReference>
<proteinExistence type="predicted"/>
<dbReference type="PANTHER" id="PTHR23003:SF51">
    <property type="entry name" value="SERINE-ARGININE PROTEIN 55"/>
    <property type="match status" value="1"/>
</dbReference>
<accession>A0A553NUQ1</accession>
<dbReference type="STRING" id="6832.A0A553NUQ1"/>
<dbReference type="PROSITE" id="PS50102">
    <property type="entry name" value="RRM"/>
    <property type="match status" value="2"/>
</dbReference>
<feature type="domain" description="RRM" evidence="4">
    <location>
        <begin position="5"/>
        <end position="75"/>
    </location>
</feature>
<dbReference type="InterPro" id="IPR000504">
    <property type="entry name" value="RRM_dom"/>
</dbReference>
<dbReference type="InterPro" id="IPR012677">
    <property type="entry name" value="Nucleotide-bd_a/b_plait_sf"/>
</dbReference>
<gene>
    <name evidence="5" type="ORF">TCAL_02180</name>
</gene>
<feature type="compositionally biased region" description="Gly residues" evidence="3">
    <location>
        <begin position="92"/>
        <end position="102"/>
    </location>
</feature>
<dbReference type="InterPro" id="IPR050374">
    <property type="entry name" value="RRT5_SRSF_SR"/>
</dbReference>
<dbReference type="Proteomes" id="UP000318571">
    <property type="component" value="Chromosome 1"/>
</dbReference>
<dbReference type="InterPro" id="IPR035979">
    <property type="entry name" value="RBD_domain_sf"/>
</dbReference>
<dbReference type="PANTHER" id="PTHR23003">
    <property type="entry name" value="RNA RECOGNITION MOTIF RRM DOMAIN CONTAINING PROTEIN"/>
    <property type="match status" value="1"/>
</dbReference>
<feature type="compositionally biased region" description="Basic and acidic residues" evidence="3">
    <location>
        <begin position="75"/>
        <end position="91"/>
    </location>
</feature>
<dbReference type="CDD" id="cd12337">
    <property type="entry name" value="RRM1_SRSF4_like"/>
    <property type="match status" value="1"/>
</dbReference>
<dbReference type="OMA" id="CFSTHDD"/>
<evidence type="ECO:0000256" key="2">
    <source>
        <dbReference type="PROSITE-ProRule" id="PRU00176"/>
    </source>
</evidence>
<evidence type="ECO:0000313" key="6">
    <source>
        <dbReference type="Proteomes" id="UP000318571"/>
    </source>
</evidence>
<dbReference type="GO" id="GO:0003729">
    <property type="term" value="F:mRNA binding"/>
    <property type="evidence" value="ECO:0007669"/>
    <property type="project" value="TreeGrafter"/>
</dbReference>
<name>A0A553NUQ1_TIGCA</name>
<dbReference type="Pfam" id="PF00076">
    <property type="entry name" value="RRM_1"/>
    <property type="match status" value="2"/>
</dbReference>
<evidence type="ECO:0000256" key="3">
    <source>
        <dbReference type="SAM" id="MobiDB-lite"/>
    </source>
</evidence>
<keyword evidence="1 2" id="KW-0694">RNA-binding</keyword>
<feature type="region of interest" description="Disordered" evidence="3">
    <location>
        <begin position="199"/>
        <end position="264"/>
    </location>
</feature>
<dbReference type="OrthoDB" id="1099063at2759"/>
<organism evidence="5 6">
    <name type="scientific">Tigriopus californicus</name>
    <name type="common">Marine copepod</name>
    <dbReference type="NCBI Taxonomy" id="6832"/>
    <lineage>
        <taxon>Eukaryota</taxon>
        <taxon>Metazoa</taxon>
        <taxon>Ecdysozoa</taxon>
        <taxon>Arthropoda</taxon>
        <taxon>Crustacea</taxon>
        <taxon>Multicrustacea</taxon>
        <taxon>Hexanauplia</taxon>
        <taxon>Copepoda</taxon>
        <taxon>Harpacticoida</taxon>
        <taxon>Harpacticidae</taxon>
        <taxon>Tigriopus</taxon>
    </lineage>
</organism>
<feature type="compositionally biased region" description="Basic and acidic residues" evidence="3">
    <location>
        <begin position="216"/>
        <end position="226"/>
    </location>
</feature>
<dbReference type="GO" id="GO:0005737">
    <property type="term" value="C:cytoplasm"/>
    <property type="evidence" value="ECO:0007669"/>
    <property type="project" value="TreeGrafter"/>
</dbReference>
<dbReference type="Gene3D" id="3.30.70.330">
    <property type="match status" value="2"/>
</dbReference>
<sequence>MGREQRVFIGNIPGHTRERDVERFFKNYGRMRDVVIKHGYGFVEFDDYRDAEDAVHELDGKELLGERLRVELARSRAGRDGGRDGGSRGDRGGGGQRGGAGYGRDRGSANRRFGGRDDRDGRRGGPPGPRTGYRLVVENVSSRTSWQDLKDFFRSSGDITYTNVHSSHQGQGIVEFADRRGLENALDKKNDLELNGRRLKIREEGRGGSSGGGGGDHGRDRSDSRGRSASRSRSRGSRDSRSRSRSKSRSSSRHGSRSRSKSSD</sequence>
<reference evidence="5 6" key="1">
    <citation type="journal article" date="2018" name="Nat. Ecol. Evol.">
        <title>Genomic signatures of mitonuclear coevolution across populations of Tigriopus californicus.</title>
        <authorList>
            <person name="Barreto F.S."/>
            <person name="Watson E.T."/>
            <person name="Lima T.G."/>
            <person name="Willett C.S."/>
            <person name="Edmands S."/>
            <person name="Li W."/>
            <person name="Burton R.S."/>
        </authorList>
    </citation>
    <scope>NUCLEOTIDE SEQUENCE [LARGE SCALE GENOMIC DNA]</scope>
    <source>
        <strain evidence="5 6">San Diego</strain>
    </source>
</reference>